<dbReference type="Gene3D" id="2.130.10.10">
    <property type="entry name" value="YVTN repeat-like/Quinoprotein amine dehydrogenase"/>
    <property type="match status" value="1"/>
</dbReference>
<evidence type="ECO:0000256" key="1">
    <source>
        <dbReference type="ARBA" id="ARBA00022574"/>
    </source>
</evidence>
<dbReference type="Proteomes" id="UP000784294">
    <property type="component" value="Unassembled WGS sequence"/>
</dbReference>
<dbReference type="EMBL" id="CAAALY010097853">
    <property type="protein sequence ID" value="VEL28794.1"/>
    <property type="molecule type" value="Genomic_DNA"/>
</dbReference>
<evidence type="ECO:0000256" key="2">
    <source>
        <dbReference type="ARBA" id="ARBA00022737"/>
    </source>
</evidence>
<dbReference type="GO" id="GO:0000159">
    <property type="term" value="C:protein phosphatase type 2A complex"/>
    <property type="evidence" value="ECO:0007669"/>
    <property type="project" value="InterPro"/>
</dbReference>
<reference evidence="3" key="1">
    <citation type="submission" date="2018-11" db="EMBL/GenBank/DDBJ databases">
        <authorList>
            <consortium name="Pathogen Informatics"/>
        </authorList>
    </citation>
    <scope>NUCLEOTIDE SEQUENCE</scope>
</reference>
<dbReference type="SUPFAM" id="SSF50978">
    <property type="entry name" value="WD40 repeat-like"/>
    <property type="match status" value="1"/>
</dbReference>
<protein>
    <recommendedName>
        <fullName evidence="5">Serine/threonine-protein phosphatase 2A 55 kDa regulatory subunit B</fullName>
    </recommendedName>
</protein>
<gene>
    <name evidence="3" type="ORF">PXEA_LOCUS22234</name>
</gene>
<evidence type="ECO:0000313" key="3">
    <source>
        <dbReference type="EMBL" id="VEL28794.1"/>
    </source>
</evidence>
<dbReference type="AlphaFoldDB" id="A0A3S5APK1"/>
<proteinExistence type="predicted"/>
<dbReference type="OrthoDB" id="6274823at2759"/>
<dbReference type="PRINTS" id="PR00600">
    <property type="entry name" value="PP2APR55"/>
</dbReference>
<name>A0A3S5APK1_9PLAT</name>
<dbReference type="InterPro" id="IPR036322">
    <property type="entry name" value="WD40_repeat_dom_sf"/>
</dbReference>
<evidence type="ECO:0008006" key="5">
    <source>
        <dbReference type="Google" id="ProtNLM"/>
    </source>
</evidence>
<dbReference type="InterPro" id="IPR000009">
    <property type="entry name" value="PP2A_PR55"/>
</dbReference>
<accession>A0A3S5APK1</accession>
<evidence type="ECO:0000313" key="4">
    <source>
        <dbReference type="Proteomes" id="UP000784294"/>
    </source>
</evidence>
<dbReference type="PROSITE" id="PS01024">
    <property type="entry name" value="PR55_1"/>
    <property type="match status" value="1"/>
</dbReference>
<keyword evidence="4" id="KW-1185">Reference proteome</keyword>
<comment type="caution">
    <text evidence="3">The sequence shown here is derived from an EMBL/GenBank/DDBJ whole genome shotgun (WGS) entry which is preliminary data.</text>
</comment>
<organism evidence="3 4">
    <name type="scientific">Protopolystoma xenopodis</name>
    <dbReference type="NCBI Taxonomy" id="117903"/>
    <lineage>
        <taxon>Eukaryota</taxon>
        <taxon>Metazoa</taxon>
        <taxon>Spiralia</taxon>
        <taxon>Lophotrochozoa</taxon>
        <taxon>Platyhelminthes</taxon>
        <taxon>Monogenea</taxon>
        <taxon>Polyopisthocotylea</taxon>
        <taxon>Polystomatidea</taxon>
        <taxon>Polystomatidae</taxon>
        <taxon>Protopolystoma</taxon>
    </lineage>
</organism>
<dbReference type="InterPro" id="IPR018067">
    <property type="entry name" value="PP2A_PR55_CS"/>
</dbReference>
<dbReference type="PANTHER" id="PTHR11871">
    <property type="entry name" value="PROTEIN PHOSPHATASE PP2A REGULATORY SUBUNIT B"/>
    <property type="match status" value="1"/>
</dbReference>
<dbReference type="GO" id="GO:0019888">
    <property type="term" value="F:protein phosphatase regulator activity"/>
    <property type="evidence" value="ECO:0007669"/>
    <property type="project" value="InterPro"/>
</dbReference>
<sequence>MSVVPDAVTENSNRKGQPYPMQLKWHFNQVKGSADEEINEADIISCVEFNDTGELLATGDRGGRVVIFKRERDSKRKHKFPNYSVFCTFTSHEAEFDYLKSLEIEEKINKIRWLPQTNQARFLLSTNGD</sequence>
<keyword evidence="2" id="KW-0677">Repeat</keyword>
<dbReference type="InterPro" id="IPR015943">
    <property type="entry name" value="WD40/YVTN_repeat-like_dom_sf"/>
</dbReference>
<keyword evidence="1" id="KW-0853">WD repeat</keyword>